<gene>
    <name evidence="2" type="ORF">LF65_01348</name>
</gene>
<dbReference type="OrthoDB" id="9812429at2"/>
<proteinExistence type="predicted"/>
<dbReference type="Proteomes" id="UP000031866">
    <property type="component" value="Chromosome"/>
</dbReference>
<dbReference type="EMBL" id="CP010086">
    <property type="protein sequence ID" value="AJG97961.1"/>
    <property type="molecule type" value="Genomic_DNA"/>
</dbReference>
<dbReference type="KEGG" id="cbei:LF65_01348"/>
<evidence type="ECO:0000259" key="1">
    <source>
        <dbReference type="Pfam" id="PF12671"/>
    </source>
</evidence>
<reference evidence="3" key="1">
    <citation type="submission" date="2014-12" db="EMBL/GenBank/DDBJ databases">
        <title>Genome sequence of Clostridium beijerinckii strain 59B.</title>
        <authorList>
            <person name="Little G.T."/>
            <person name="Minton N.P."/>
        </authorList>
    </citation>
    <scope>NUCLEOTIDE SEQUENCE [LARGE SCALE GENOMIC DNA]</scope>
    <source>
        <strain evidence="3">59B</strain>
    </source>
</reference>
<dbReference type="STRING" id="1520.LF65_01348"/>
<organism evidence="2 3">
    <name type="scientific">Clostridium beijerinckii</name>
    <name type="common">Clostridium MP</name>
    <dbReference type="NCBI Taxonomy" id="1520"/>
    <lineage>
        <taxon>Bacteria</taxon>
        <taxon>Bacillati</taxon>
        <taxon>Bacillota</taxon>
        <taxon>Clostridia</taxon>
        <taxon>Eubacteriales</taxon>
        <taxon>Clostridiaceae</taxon>
        <taxon>Clostridium</taxon>
    </lineage>
</organism>
<accession>A0A0B5QIB2</accession>
<sequence length="331" mass="38822">MLTNSLYNLSFLLSMPYNNLNLISKHKYNLDDTILKEIYLKKLFNFEWAKKLNSSFKDYKFDYAYNILEQIPSFIKVKLILKTSFIVKTYPQNINSVSINEYILILEYLQDKCKIQFIAENEENPLLYEHILNTDLSSLVNSHNFNKNSNINVYKDKLSSIDSLFEMFIASSWLSTNNHDEKRASKFNVTDACDYAERFSLNYNPEYKSFSGIGGDCTNFMSQIIHAGGFSQNATWKPYTHAWIRVEELYQYLITPKLGATKLPNDKSLDRGCLIQFYTPSIGRYFHNGFITYRLQNGDCLYCCHSYDKLNYPLSQIYPNRYPTLRALKFN</sequence>
<name>A0A0B5QIB2_CLOBE</name>
<protein>
    <recommendedName>
        <fullName evidence="1">Putative amidase domain-containing protein</fullName>
    </recommendedName>
</protein>
<evidence type="ECO:0000313" key="2">
    <source>
        <dbReference type="EMBL" id="AJG97961.1"/>
    </source>
</evidence>
<dbReference type="Pfam" id="PF12671">
    <property type="entry name" value="Amidase_6"/>
    <property type="match status" value="1"/>
</dbReference>
<dbReference type="InterPro" id="IPR024301">
    <property type="entry name" value="Amidase_6"/>
</dbReference>
<feature type="domain" description="Putative amidase" evidence="1">
    <location>
        <begin position="188"/>
        <end position="316"/>
    </location>
</feature>
<dbReference type="PANTHER" id="PTHR40032">
    <property type="entry name" value="EXPORTED PROTEIN-RELATED"/>
    <property type="match status" value="1"/>
</dbReference>
<evidence type="ECO:0000313" key="3">
    <source>
        <dbReference type="Proteomes" id="UP000031866"/>
    </source>
</evidence>
<dbReference type="RefSeq" id="WP_041895008.1">
    <property type="nucleotide sequence ID" value="NZ_CP010086.2"/>
</dbReference>
<dbReference type="AlphaFoldDB" id="A0A0B5QIB2"/>
<dbReference type="PANTHER" id="PTHR40032:SF1">
    <property type="entry name" value="EXPORTED PROTEIN"/>
    <property type="match status" value="1"/>
</dbReference>